<dbReference type="AlphaFoldDB" id="A0ABC7ZLN0"/>
<proteinExistence type="predicted"/>
<gene>
    <name evidence="1" type="ORF">ECRM12581_0685</name>
</gene>
<protein>
    <recommendedName>
        <fullName evidence="3">Transposase</fullName>
    </recommendedName>
</protein>
<evidence type="ECO:0000313" key="2">
    <source>
        <dbReference type="Proteomes" id="UP000025231"/>
    </source>
</evidence>
<reference evidence="1 2" key="1">
    <citation type="journal article" date="2014" name="Genome Announc.">
        <title>Complete Genome Sequences of Two Escherichia coli O145:H28 Outbreak Strains of Food Origin.</title>
        <authorList>
            <person name="Cooper K.K."/>
            <person name="Mandrell R.E."/>
            <person name="Louie J.W."/>
            <person name="Korlach J."/>
            <person name="Clark T.A."/>
            <person name="Parker C.T."/>
            <person name="Huynh S."/>
            <person name="Chain P.S."/>
            <person name="Ahmed S."/>
            <person name="Carter M.Q."/>
        </authorList>
    </citation>
    <scope>NUCLEOTIDE SEQUENCE [LARGE SCALE GENOMIC DNA]</scope>
    <source>
        <strain evidence="1 2">RM12581</strain>
    </source>
</reference>
<evidence type="ECO:0008006" key="3">
    <source>
        <dbReference type="Google" id="ProtNLM"/>
    </source>
</evidence>
<evidence type="ECO:0000313" key="1">
    <source>
        <dbReference type="EMBL" id="AHY68667.1"/>
    </source>
</evidence>
<accession>A0ABC7ZLN0</accession>
<dbReference type="EMBL" id="CP007136">
    <property type="protein sequence ID" value="AHY68667.1"/>
    <property type="molecule type" value="Genomic_DNA"/>
</dbReference>
<name>A0ABC7ZLN0_ECOLR</name>
<organism evidence="1 2">
    <name type="scientific">Escherichia coli O145:H28 (strain RM12581)</name>
    <dbReference type="NCBI Taxonomy" id="1248823"/>
    <lineage>
        <taxon>Bacteria</taxon>
        <taxon>Pseudomonadati</taxon>
        <taxon>Pseudomonadota</taxon>
        <taxon>Gammaproteobacteria</taxon>
        <taxon>Enterobacterales</taxon>
        <taxon>Enterobacteriaceae</taxon>
        <taxon>Escherichia</taxon>
    </lineage>
</organism>
<sequence>MAQWFEEKGFQKGYQEELQKVRQEFAQRFLSKGMSREDVAEVTTLPLTEIDKLINSN</sequence>
<dbReference type="Proteomes" id="UP000025231">
    <property type="component" value="Chromosome"/>
</dbReference>